<name>Q09JR7_ARGMO</name>
<dbReference type="EMBL" id="DQ886779">
    <property type="protein sequence ID" value="ABI52696.1"/>
    <property type="molecule type" value="mRNA"/>
</dbReference>
<feature type="chain" id="PRO_5004167783" evidence="1">
    <location>
        <begin position="24"/>
        <end position="99"/>
    </location>
</feature>
<accession>Q09JR7</accession>
<protein>
    <submittedName>
        <fullName evidence="2">BTSP</fullName>
    </submittedName>
</protein>
<dbReference type="AlphaFoldDB" id="Q09JR7"/>
<keyword evidence="1" id="KW-0732">Signal</keyword>
<evidence type="ECO:0000313" key="2">
    <source>
        <dbReference type="EMBL" id="ABI52696.1"/>
    </source>
</evidence>
<feature type="signal peptide" evidence="1">
    <location>
        <begin position="1"/>
        <end position="23"/>
    </location>
</feature>
<sequence length="99" mass="11167">MTAAPKVVCLLCTIMCVVCSGYGYDKPFGDVPKCGTVVFNWREIYPNCTYTCYESAKVGDNTASWLTQKRRDDDMMCYVDKDRKRIGVCYQGLCDDIGC</sequence>
<evidence type="ECO:0000256" key="1">
    <source>
        <dbReference type="SAM" id="SignalP"/>
    </source>
</evidence>
<organism evidence="2">
    <name type="scientific">Argas monolakensis</name>
    <name type="common">Mono lake bird tick</name>
    <dbReference type="NCBI Taxonomy" id="34602"/>
    <lineage>
        <taxon>Eukaryota</taxon>
        <taxon>Metazoa</taxon>
        <taxon>Ecdysozoa</taxon>
        <taxon>Arthropoda</taxon>
        <taxon>Chelicerata</taxon>
        <taxon>Arachnida</taxon>
        <taxon>Acari</taxon>
        <taxon>Parasitiformes</taxon>
        <taxon>Ixodida</taxon>
        <taxon>Ixodoidea</taxon>
        <taxon>Argasidae</taxon>
        <taxon>Argasinae</taxon>
        <taxon>Argas</taxon>
    </lineage>
</organism>
<proteinExistence type="evidence at transcript level"/>
<reference evidence="2" key="1">
    <citation type="journal article" date="2008" name="Insect Biochem. Mol. Biol.">
        <title>Comparative sialomics between hard and soft ticks: implications for the evolution of blood-feeding behavior.</title>
        <authorList>
            <person name="Mans B.J."/>
            <person name="Andersen J.F."/>
            <person name="Francischetti I.M."/>
            <person name="Valenzuela J.G."/>
            <person name="Schwan T.G."/>
            <person name="Pham V.M."/>
            <person name="Garfield M.K."/>
            <person name="Hammer C.H."/>
            <person name="Ribeiro J.M."/>
        </authorList>
    </citation>
    <scope>NUCLEOTIDE SEQUENCE</scope>
    <source>
        <strain evidence="2">AM-185</strain>
        <tissue evidence="2">Adult salivary gland</tissue>
    </source>
</reference>